<gene>
    <name evidence="2" type="ORF">AV530_019564</name>
</gene>
<proteinExistence type="predicted"/>
<sequence>MEKLPNVRNLSNAQSFQSPVDEKQGSPGMCLGGSRKVNFPQCSSPSELLWYKEFIHELQSPSKLGSCGYDLVDLSLEEYSCSNSSLMKLENQ</sequence>
<evidence type="ECO:0000313" key="2">
    <source>
        <dbReference type="EMBL" id="OPJ70417.1"/>
    </source>
</evidence>
<accession>A0A1V4JF56</accession>
<feature type="compositionally biased region" description="Polar residues" evidence="1">
    <location>
        <begin position="8"/>
        <end position="18"/>
    </location>
</feature>
<name>A0A1V4JF56_PATFA</name>
<keyword evidence="3" id="KW-1185">Reference proteome</keyword>
<dbReference type="Proteomes" id="UP000190648">
    <property type="component" value="Unassembled WGS sequence"/>
</dbReference>
<evidence type="ECO:0000313" key="3">
    <source>
        <dbReference type="Proteomes" id="UP000190648"/>
    </source>
</evidence>
<dbReference type="AlphaFoldDB" id="A0A1V4JF56"/>
<reference evidence="2 3" key="1">
    <citation type="submission" date="2016-02" db="EMBL/GenBank/DDBJ databases">
        <title>Band-tailed pigeon sequencing and assembly.</title>
        <authorList>
            <person name="Soares A.E."/>
            <person name="Novak B.J."/>
            <person name="Rice E.S."/>
            <person name="O'Connell B."/>
            <person name="Chang D."/>
            <person name="Weber S."/>
            <person name="Shapiro B."/>
        </authorList>
    </citation>
    <scope>NUCLEOTIDE SEQUENCE [LARGE SCALE GENOMIC DNA]</scope>
    <source>
        <strain evidence="2">BTP2013</strain>
        <tissue evidence="2">Blood</tissue>
    </source>
</reference>
<evidence type="ECO:0000256" key="1">
    <source>
        <dbReference type="SAM" id="MobiDB-lite"/>
    </source>
</evidence>
<organism evidence="2 3">
    <name type="scientific">Patagioenas fasciata monilis</name>
    <dbReference type="NCBI Taxonomy" id="372326"/>
    <lineage>
        <taxon>Eukaryota</taxon>
        <taxon>Metazoa</taxon>
        <taxon>Chordata</taxon>
        <taxon>Craniata</taxon>
        <taxon>Vertebrata</taxon>
        <taxon>Euteleostomi</taxon>
        <taxon>Archelosauria</taxon>
        <taxon>Archosauria</taxon>
        <taxon>Dinosauria</taxon>
        <taxon>Saurischia</taxon>
        <taxon>Theropoda</taxon>
        <taxon>Coelurosauria</taxon>
        <taxon>Aves</taxon>
        <taxon>Neognathae</taxon>
        <taxon>Neoaves</taxon>
        <taxon>Columbimorphae</taxon>
        <taxon>Columbiformes</taxon>
        <taxon>Columbidae</taxon>
        <taxon>Patagioenas</taxon>
    </lineage>
</organism>
<comment type="caution">
    <text evidence="2">The sequence shown here is derived from an EMBL/GenBank/DDBJ whole genome shotgun (WGS) entry which is preliminary data.</text>
</comment>
<dbReference type="EMBL" id="LSYS01007908">
    <property type="protein sequence ID" value="OPJ70417.1"/>
    <property type="molecule type" value="Genomic_DNA"/>
</dbReference>
<protein>
    <submittedName>
        <fullName evidence="2">Uncharacterized protein</fullName>
    </submittedName>
</protein>
<feature type="region of interest" description="Disordered" evidence="1">
    <location>
        <begin position="1"/>
        <end position="29"/>
    </location>
</feature>